<evidence type="ECO:0000256" key="1">
    <source>
        <dbReference type="ARBA" id="ARBA00001946"/>
    </source>
</evidence>
<comment type="cofactor">
    <cofactor evidence="1">
        <name>Mg(2+)</name>
        <dbReference type="ChEBI" id="CHEBI:18420"/>
    </cofactor>
</comment>
<protein>
    <submittedName>
        <fullName evidence="5">VRR-NUC domain-containing protein</fullName>
    </submittedName>
</protein>
<evidence type="ECO:0000256" key="2">
    <source>
        <dbReference type="ARBA" id="ARBA00022722"/>
    </source>
</evidence>
<dbReference type="SMART" id="SM00990">
    <property type="entry name" value="VRR_NUC"/>
    <property type="match status" value="1"/>
</dbReference>
<dbReference type="GO" id="GO:0003676">
    <property type="term" value="F:nucleic acid binding"/>
    <property type="evidence" value="ECO:0007669"/>
    <property type="project" value="InterPro"/>
</dbReference>
<dbReference type="EMBL" id="CP031003">
    <property type="protein sequence ID" value="AXN36766.1"/>
    <property type="molecule type" value="Genomic_DNA"/>
</dbReference>
<accession>A0A385AHD7</accession>
<sequence>MLAVSQHGCTIARSNAGRAYSKSGAVIQLFPKGWPDLTGFRHSDGKAILIEVKNEKGRLRDDQKRFAEYFKNVPFLYGVARSAEDAIRIIEGE</sequence>
<proteinExistence type="predicted"/>
<name>A0A385AHD7_LATCU</name>
<dbReference type="InterPro" id="IPR014883">
    <property type="entry name" value="VRR_NUC"/>
</dbReference>
<dbReference type="Pfam" id="PF08774">
    <property type="entry name" value="VRR_NUC"/>
    <property type="match status" value="1"/>
</dbReference>
<keyword evidence="2" id="KW-0540">Nuclease</keyword>
<keyword evidence="3" id="KW-0378">Hydrolase</keyword>
<evidence type="ECO:0000256" key="3">
    <source>
        <dbReference type="ARBA" id="ARBA00022801"/>
    </source>
</evidence>
<evidence type="ECO:0000313" key="6">
    <source>
        <dbReference type="Proteomes" id="UP000257607"/>
    </source>
</evidence>
<feature type="domain" description="VRR-NUC" evidence="4">
    <location>
        <begin position="2"/>
        <end position="84"/>
    </location>
</feature>
<dbReference type="GO" id="GO:0004518">
    <property type="term" value="F:nuclease activity"/>
    <property type="evidence" value="ECO:0007669"/>
    <property type="project" value="UniProtKB-KW"/>
</dbReference>
<dbReference type="Proteomes" id="UP000257607">
    <property type="component" value="Chromosome"/>
</dbReference>
<evidence type="ECO:0000313" key="5">
    <source>
        <dbReference type="EMBL" id="AXN36766.1"/>
    </source>
</evidence>
<dbReference type="GO" id="GO:0016788">
    <property type="term" value="F:hydrolase activity, acting on ester bonds"/>
    <property type="evidence" value="ECO:0007669"/>
    <property type="project" value="InterPro"/>
</dbReference>
<evidence type="ECO:0000259" key="4">
    <source>
        <dbReference type="SMART" id="SM00990"/>
    </source>
</evidence>
<dbReference type="InterPro" id="IPR011856">
    <property type="entry name" value="tRNA_endonuc-like_dom_sf"/>
</dbReference>
<dbReference type="AlphaFoldDB" id="A0A385AHD7"/>
<dbReference type="Gene3D" id="3.40.1350.10">
    <property type="match status" value="1"/>
</dbReference>
<gene>
    <name evidence="5" type="ORF">DT351_03255</name>
</gene>
<reference evidence="5 6" key="1">
    <citation type="submission" date="2018-07" db="EMBL/GenBank/DDBJ databases">
        <title>Lactobacillus curvatus genome sequence.</title>
        <authorList>
            <person name="Prechtl R."/>
        </authorList>
    </citation>
    <scope>NUCLEOTIDE SEQUENCE [LARGE SCALE GENOMIC DNA]</scope>
    <source>
        <strain evidence="5 6">TMW 1.1928</strain>
    </source>
</reference>
<organism evidence="5 6">
    <name type="scientific">Latilactobacillus curvatus</name>
    <name type="common">Lactobacillus curvatus</name>
    <dbReference type="NCBI Taxonomy" id="28038"/>
    <lineage>
        <taxon>Bacteria</taxon>
        <taxon>Bacillati</taxon>
        <taxon>Bacillota</taxon>
        <taxon>Bacilli</taxon>
        <taxon>Lactobacillales</taxon>
        <taxon>Lactobacillaceae</taxon>
        <taxon>Latilactobacillus</taxon>
    </lineage>
</organism>